<reference evidence="2 3" key="1">
    <citation type="submission" date="2017-05" db="EMBL/GenBank/DDBJ databases">
        <title>Genome Analysis of Maritalea myrionectae HL2708#5.</title>
        <authorList>
            <consortium name="Cotde Inc.-PKNU"/>
            <person name="Jang D."/>
            <person name="Oh H.-M."/>
        </authorList>
    </citation>
    <scope>NUCLEOTIDE SEQUENCE [LARGE SCALE GENOMIC DNA]</scope>
    <source>
        <strain evidence="2 3">HL2708#5</strain>
    </source>
</reference>
<protein>
    <recommendedName>
        <fullName evidence="4">Cache domain-containing protein</fullName>
    </recommendedName>
</protein>
<evidence type="ECO:0000256" key="1">
    <source>
        <dbReference type="SAM" id="SignalP"/>
    </source>
</evidence>
<feature type="signal peptide" evidence="1">
    <location>
        <begin position="1"/>
        <end position="22"/>
    </location>
</feature>
<dbReference type="Proteomes" id="UP000258927">
    <property type="component" value="Chromosome"/>
</dbReference>
<sequence length="245" mass="27456">MRWFLKGLLALTLLAATAPARAQEVSFRARLIDQHLTSIMRGAEIATTAIGETFITSRSNDEEFHAYLNRIKAQLPEARAVLVLGADGMLLHDSFSFPALELDLSQRVYFKEAVARRGARLYVGTAKIGKSSGVPFIPVAKAIYDGPDLVGVVTLIITPARLLQQSRWDDCLYCYVEILRADGQTLTSYPSNAERPEDFLMSLDLQNASVMGFKRMMFHELPTKTSWIKNKDYPLITVYSEIEPH</sequence>
<dbReference type="EMBL" id="CP021330">
    <property type="protein sequence ID" value="AVX04300.1"/>
    <property type="molecule type" value="Genomic_DNA"/>
</dbReference>
<dbReference type="KEGG" id="mmyr:MXMO3_01775"/>
<evidence type="ECO:0008006" key="4">
    <source>
        <dbReference type="Google" id="ProtNLM"/>
    </source>
</evidence>
<gene>
    <name evidence="2" type="ORF">MXMO3_01775</name>
</gene>
<keyword evidence="1" id="KW-0732">Signal</keyword>
<name>A0A2R4ME67_9HYPH</name>
<proteinExistence type="predicted"/>
<dbReference type="AlphaFoldDB" id="A0A2R4ME67"/>
<dbReference type="Gene3D" id="3.30.450.20">
    <property type="entry name" value="PAS domain"/>
    <property type="match status" value="1"/>
</dbReference>
<organism evidence="2 3">
    <name type="scientific">Maritalea myrionectae</name>
    <dbReference type="NCBI Taxonomy" id="454601"/>
    <lineage>
        <taxon>Bacteria</taxon>
        <taxon>Pseudomonadati</taxon>
        <taxon>Pseudomonadota</taxon>
        <taxon>Alphaproteobacteria</taxon>
        <taxon>Hyphomicrobiales</taxon>
        <taxon>Devosiaceae</taxon>
        <taxon>Maritalea</taxon>
    </lineage>
</organism>
<keyword evidence="3" id="KW-1185">Reference proteome</keyword>
<evidence type="ECO:0000313" key="2">
    <source>
        <dbReference type="EMBL" id="AVX04300.1"/>
    </source>
</evidence>
<evidence type="ECO:0000313" key="3">
    <source>
        <dbReference type="Proteomes" id="UP000258927"/>
    </source>
</evidence>
<feature type="chain" id="PRO_5015304066" description="Cache domain-containing protein" evidence="1">
    <location>
        <begin position="23"/>
        <end position="245"/>
    </location>
</feature>
<dbReference type="CDD" id="cd12914">
    <property type="entry name" value="PDC1_DGC_like"/>
    <property type="match status" value="1"/>
</dbReference>
<accession>A0A2R4ME67</accession>